<keyword evidence="9" id="KW-0175">Coiled coil</keyword>
<dbReference type="Pfam" id="PF01261">
    <property type="entry name" value="AP_endonuc_2"/>
    <property type="match status" value="1"/>
</dbReference>
<keyword evidence="6 11" id="KW-0378">Hydrolase</keyword>
<evidence type="ECO:0000259" key="10">
    <source>
        <dbReference type="Pfam" id="PF01261"/>
    </source>
</evidence>
<dbReference type="EC" id="3.1.21.2" evidence="11"/>
<feature type="coiled-coil region" evidence="9">
    <location>
        <begin position="116"/>
        <end position="143"/>
    </location>
</feature>
<feature type="domain" description="Xylose isomerase-like TIM barrel" evidence="10">
    <location>
        <begin position="19"/>
        <end position="269"/>
    </location>
</feature>
<dbReference type="PROSITE" id="PS00730">
    <property type="entry name" value="AP_NUCLEASE_F2_2"/>
    <property type="match status" value="1"/>
</dbReference>
<keyword evidence="8" id="KW-0234">DNA repair</keyword>
<evidence type="ECO:0000256" key="8">
    <source>
        <dbReference type="ARBA" id="ARBA00023204"/>
    </source>
</evidence>
<name>A0A443IKF9_9BACI</name>
<dbReference type="GO" id="GO:0008270">
    <property type="term" value="F:zinc ion binding"/>
    <property type="evidence" value="ECO:0007669"/>
    <property type="project" value="InterPro"/>
</dbReference>
<sequence length="280" mass="31735">MRFGCHLSIRQGYYGAAKRAYDINAGAFQYFPKNPRSLSVKDFSKDDAALCKLFCEEKNLLSVSHSLYPTSLTPQGERKREQVIESLLNDLEISDACGSIGVVVHFGKHVPHLTPLESYQLMIEVLNDVLEQWEGTAKILLENNAGLPGTMGTTIEELVQIRNLCEYPEKVGFCFDTCHAFASGLWDGENWDELLEKGTELGYFNELSAIHLNNSKYAAYQGKDRHAPIFGVGHIKENQFERFITTPKLKKVPFILETPKEEISHEKELQLLHEKWGIGR</sequence>
<dbReference type="GO" id="GO:0008833">
    <property type="term" value="F:deoxyribonuclease IV (phage-T4-induced) activity"/>
    <property type="evidence" value="ECO:0007669"/>
    <property type="project" value="UniProtKB-EC"/>
</dbReference>
<keyword evidence="12" id="KW-1185">Reference proteome</keyword>
<dbReference type="NCBIfam" id="TIGR00587">
    <property type="entry name" value="nfo"/>
    <property type="match status" value="1"/>
</dbReference>
<evidence type="ECO:0000313" key="12">
    <source>
        <dbReference type="Proteomes" id="UP000273811"/>
    </source>
</evidence>
<evidence type="ECO:0000256" key="3">
    <source>
        <dbReference type="ARBA" id="ARBA00022722"/>
    </source>
</evidence>
<dbReference type="SUPFAM" id="SSF51658">
    <property type="entry name" value="Xylose isomerase-like"/>
    <property type="match status" value="1"/>
</dbReference>
<evidence type="ECO:0000256" key="4">
    <source>
        <dbReference type="ARBA" id="ARBA00022723"/>
    </source>
</evidence>
<reference evidence="11" key="1">
    <citation type="submission" date="2018-12" db="EMBL/GenBank/DDBJ databases">
        <authorList>
            <person name="Sun L."/>
            <person name="Chen Z."/>
        </authorList>
    </citation>
    <scope>NUCLEOTIDE SEQUENCE [LARGE SCALE GENOMIC DNA]</scope>
    <source>
        <strain evidence="11">DSM 16012</strain>
    </source>
</reference>
<evidence type="ECO:0000256" key="2">
    <source>
        <dbReference type="ARBA" id="ARBA00005340"/>
    </source>
</evidence>
<evidence type="ECO:0000256" key="9">
    <source>
        <dbReference type="SAM" id="Coils"/>
    </source>
</evidence>
<evidence type="ECO:0000256" key="7">
    <source>
        <dbReference type="ARBA" id="ARBA00022833"/>
    </source>
</evidence>
<dbReference type="PROSITE" id="PS51432">
    <property type="entry name" value="AP_NUCLEASE_F2_4"/>
    <property type="match status" value="1"/>
</dbReference>
<dbReference type="GO" id="GO:0006284">
    <property type="term" value="P:base-excision repair"/>
    <property type="evidence" value="ECO:0007669"/>
    <property type="project" value="TreeGrafter"/>
</dbReference>
<dbReference type="InterPro" id="IPR013022">
    <property type="entry name" value="Xyl_isomerase-like_TIM-brl"/>
</dbReference>
<keyword evidence="4" id="KW-0479">Metal-binding</keyword>
<dbReference type="GO" id="GO:0008081">
    <property type="term" value="F:phosphoric diester hydrolase activity"/>
    <property type="evidence" value="ECO:0007669"/>
    <property type="project" value="TreeGrafter"/>
</dbReference>
<gene>
    <name evidence="11" type="ORF">D4N35_016250</name>
</gene>
<comment type="cofactor">
    <cofactor evidence="1">
        <name>Zn(2+)</name>
        <dbReference type="ChEBI" id="CHEBI:29105"/>
    </cofactor>
</comment>
<dbReference type="InterPro" id="IPR018246">
    <property type="entry name" value="AP_endonuc_F2_Zn_BS"/>
</dbReference>
<evidence type="ECO:0000313" key="11">
    <source>
        <dbReference type="EMBL" id="RWR04920.1"/>
    </source>
</evidence>
<keyword evidence="3" id="KW-0540">Nuclease</keyword>
<evidence type="ECO:0000256" key="1">
    <source>
        <dbReference type="ARBA" id="ARBA00001947"/>
    </source>
</evidence>
<organism evidence="11 12">
    <name type="scientific">Siminovitchia fortis</name>
    <dbReference type="NCBI Taxonomy" id="254758"/>
    <lineage>
        <taxon>Bacteria</taxon>
        <taxon>Bacillati</taxon>
        <taxon>Bacillota</taxon>
        <taxon>Bacilli</taxon>
        <taxon>Bacillales</taxon>
        <taxon>Bacillaceae</taxon>
        <taxon>Siminovitchia</taxon>
    </lineage>
</organism>
<proteinExistence type="inferred from homology"/>
<dbReference type="PANTHER" id="PTHR21445:SF0">
    <property type="entry name" value="APURINIC-APYRIMIDINIC ENDONUCLEASE"/>
    <property type="match status" value="1"/>
</dbReference>
<protein>
    <submittedName>
        <fullName evidence="11">Deoxyribonuclease IV</fullName>
        <ecNumber evidence="11">3.1.21.2</ecNumber>
    </submittedName>
</protein>
<dbReference type="RefSeq" id="WP_120075569.1">
    <property type="nucleotide sequence ID" value="NZ_CP126113.1"/>
</dbReference>
<comment type="caution">
    <text evidence="11">The sequence shown here is derived from an EMBL/GenBank/DDBJ whole genome shotgun (WGS) entry which is preliminary data.</text>
</comment>
<keyword evidence="7" id="KW-0862">Zinc</keyword>
<dbReference type="PANTHER" id="PTHR21445">
    <property type="entry name" value="ENDONUCLEASE IV ENDODEOXYRIBONUCLEASE IV"/>
    <property type="match status" value="1"/>
</dbReference>
<dbReference type="SMART" id="SM00518">
    <property type="entry name" value="AP2Ec"/>
    <property type="match status" value="1"/>
</dbReference>
<comment type="similarity">
    <text evidence="2">Belongs to the AP endonuclease 2 family.</text>
</comment>
<dbReference type="Proteomes" id="UP000273811">
    <property type="component" value="Unassembled WGS sequence"/>
</dbReference>
<accession>A0A443IKF9</accession>
<dbReference type="InterPro" id="IPR001719">
    <property type="entry name" value="AP_endonuc_2"/>
</dbReference>
<dbReference type="GO" id="GO:0003677">
    <property type="term" value="F:DNA binding"/>
    <property type="evidence" value="ECO:0007669"/>
    <property type="project" value="InterPro"/>
</dbReference>
<dbReference type="OrthoDB" id="9805666at2"/>
<dbReference type="Gene3D" id="3.20.20.150">
    <property type="entry name" value="Divalent-metal-dependent TIM barrel enzymes"/>
    <property type="match status" value="1"/>
</dbReference>
<dbReference type="EMBL" id="QYTU02000051">
    <property type="protein sequence ID" value="RWR04920.1"/>
    <property type="molecule type" value="Genomic_DNA"/>
</dbReference>
<dbReference type="AlphaFoldDB" id="A0A443IKF9"/>
<keyword evidence="5" id="KW-0227">DNA damage</keyword>
<evidence type="ECO:0000256" key="6">
    <source>
        <dbReference type="ARBA" id="ARBA00022801"/>
    </source>
</evidence>
<dbReference type="GO" id="GO:0003906">
    <property type="term" value="F:DNA-(apurinic or apyrimidinic site) endonuclease activity"/>
    <property type="evidence" value="ECO:0007669"/>
    <property type="project" value="TreeGrafter"/>
</dbReference>
<evidence type="ECO:0000256" key="5">
    <source>
        <dbReference type="ARBA" id="ARBA00022763"/>
    </source>
</evidence>
<dbReference type="InterPro" id="IPR036237">
    <property type="entry name" value="Xyl_isomerase-like_sf"/>
</dbReference>